<keyword evidence="2" id="KW-1185">Reference proteome</keyword>
<dbReference type="EMBL" id="CP112866">
    <property type="protein sequence ID" value="UZW20198.1"/>
    <property type="molecule type" value="Genomic_DNA"/>
</dbReference>
<proteinExistence type="predicted"/>
<dbReference type="Proteomes" id="UP001164116">
    <property type="component" value="Chromosome"/>
</dbReference>
<accession>A0ABY6QMI8</accession>
<evidence type="ECO:0000313" key="2">
    <source>
        <dbReference type="Proteomes" id="UP001164116"/>
    </source>
</evidence>
<evidence type="ECO:0000313" key="1">
    <source>
        <dbReference type="EMBL" id="UZW20198.1"/>
    </source>
</evidence>
<name>A0ABY6QMI8_9PSED</name>
<reference evidence="1" key="1">
    <citation type="submission" date="2022-11" db="EMBL/GenBank/DDBJ databases">
        <title>Taxonomic description of a new Pseudomonas species.</title>
        <authorList>
            <person name="Tambong J.T."/>
        </authorList>
    </citation>
    <scope>NUCLEOTIDE SEQUENCE</scope>
    <source>
        <strain evidence="1">S1Bt42</strain>
    </source>
</reference>
<gene>
    <name evidence="1" type="ORF">OSC50_07590</name>
</gene>
<protein>
    <submittedName>
        <fullName evidence="1">Uncharacterized protein</fullName>
    </submittedName>
</protein>
<dbReference type="RefSeq" id="WP_266246215.1">
    <property type="nucleotide sequence ID" value="NZ_CP112866.1"/>
</dbReference>
<sequence length="165" mass="18354">MKSLFMSDWIIKFLFVLFAVSVVPFVGAASAQENAISKSAAPGAVLVLSNSDRSPGVGFATFYVRSSDFSPGTLIDPKQLVEIQWSTTYYPDSIRENVKLCYSRPFSSEETCRNIYPNSFGTLHDFNIQAFGNGSRVIIYHEVYGGTPRYTRPSGVDSVTFKYRS</sequence>
<organism evidence="1 2">
    <name type="scientific">Pseudomonas quebecensis</name>
    <dbReference type="NCBI Taxonomy" id="2995174"/>
    <lineage>
        <taxon>Bacteria</taxon>
        <taxon>Pseudomonadati</taxon>
        <taxon>Pseudomonadota</taxon>
        <taxon>Gammaproteobacteria</taxon>
        <taxon>Pseudomonadales</taxon>
        <taxon>Pseudomonadaceae</taxon>
        <taxon>Pseudomonas</taxon>
    </lineage>
</organism>